<organism evidence="2 3">
    <name type="scientific">Kribbella antiqua</name>
    <dbReference type="NCBI Taxonomy" id="2512217"/>
    <lineage>
        <taxon>Bacteria</taxon>
        <taxon>Bacillati</taxon>
        <taxon>Actinomycetota</taxon>
        <taxon>Actinomycetes</taxon>
        <taxon>Propionibacteriales</taxon>
        <taxon>Kribbellaceae</taxon>
        <taxon>Kribbella</taxon>
    </lineage>
</organism>
<evidence type="ECO:0000313" key="2">
    <source>
        <dbReference type="EMBL" id="TCO43915.1"/>
    </source>
</evidence>
<reference evidence="2 3" key="1">
    <citation type="journal article" date="2015" name="Stand. Genomic Sci.">
        <title>Genomic Encyclopedia of Bacterial and Archaeal Type Strains, Phase III: the genomes of soil and plant-associated and newly described type strains.</title>
        <authorList>
            <person name="Whitman W.B."/>
            <person name="Woyke T."/>
            <person name="Klenk H.P."/>
            <person name="Zhou Y."/>
            <person name="Lilburn T.G."/>
            <person name="Beck B.J."/>
            <person name="De Vos P."/>
            <person name="Vandamme P."/>
            <person name="Eisen J.A."/>
            <person name="Garrity G."/>
            <person name="Hugenholtz P."/>
            <person name="Kyrpides N.C."/>
        </authorList>
    </citation>
    <scope>NUCLEOTIDE SEQUENCE [LARGE SCALE GENOMIC DNA]</scope>
    <source>
        <strain evidence="2 3">VKM Ac-2541</strain>
    </source>
</reference>
<sequence>MTSYGELGEAAWGWVLRQVEWDDEGPWIPEAAGGDKPEEYRDGMHSGIGGLAHALAEIKLTRPWTVAEQELAAAVADRIRRSVPAQTSISYFDGLVSSIGVLTALGEPGSDAALERIAGIATDDGWPESYLEPPKYLPNAVVNDATLGTAAVLMGALWAGRQGEKAGAVAERAVELLLAEREELPTGVNWQFVPHRFRAEPGAEMPNFSHGLAGIAAMLAVAGVELDRPDLVTVARRGAEHLVTLGINDDKGFRVARIIPWEERHGDEFTYNWCHGGPGTSLLFAALDYAGVDEVAGQATMTWHRRCLDSARNSGIPERLHPGFWDNDGRCCGTAGVGDVFLDSWLRGGDKRDLEFAVRLADALVDRAFREDGSAYWRFLEHRNEDPLLPPGVGWMQGAAGIAAYLFRLQRTLDGDSTAVTRMDNWWALTGARPPRW</sequence>
<evidence type="ECO:0000313" key="3">
    <source>
        <dbReference type="Proteomes" id="UP000295573"/>
    </source>
</evidence>
<dbReference type="InterPro" id="IPR012341">
    <property type="entry name" value="6hp_glycosidase-like_sf"/>
</dbReference>
<dbReference type="Pfam" id="PF05147">
    <property type="entry name" value="LANC_like"/>
    <property type="match status" value="1"/>
</dbReference>
<evidence type="ECO:0000256" key="1">
    <source>
        <dbReference type="PIRSR" id="PIRSR607822-1"/>
    </source>
</evidence>
<dbReference type="SMART" id="SM01260">
    <property type="entry name" value="LANC_like"/>
    <property type="match status" value="1"/>
</dbReference>
<dbReference type="CDD" id="cd04434">
    <property type="entry name" value="LanC_like"/>
    <property type="match status" value="1"/>
</dbReference>
<protein>
    <submittedName>
        <fullName evidence="2">Lanthionine synthetase-like protein</fullName>
    </submittedName>
</protein>
<dbReference type="GO" id="GO:0005975">
    <property type="term" value="P:carbohydrate metabolic process"/>
    <property type="evidence" value="ECO:0007669"/>
    <property type="project" value="InterPro"/>
</dbReference>
<dbReference type="AlphaFoldDB" id="A0A4R2IMJ0"/>
<dbReference type="Gene3D" id="1.50.10.10">
    <property type="match status" value="1"/>
</dbReference>
<dbReference type="RefSeq" id="WP_199237252.1">
    <property type="nucleotide sequence ID" value="NZ_SLWR01000011.1"/>
</dbReference>
<keyword evidence="3" id="KW-1185">Reference proteome</keyword>
<dbReference type="SUPFAM" id="SSF158745">
    <property type="entry name" value="LanC-like"/>
    <property type="match status" value="1"/>
</dbReference>
<accession>A0A4R2IMJ0</accession>
<dbReference type="Proteomes" id="UP000295573">
    <property type="component" value="Unassembled WGS sequence"/>
</dbReference>
<name>A0A4R2IMJ0_9ACTN</name>
<dbReference type="PRINTS" id="PR01950">
    <property type="entry name" value="LANCSUPER"/>
</dbReference>
<feature type="binding site" evidence="1">
    <location>
        <position position="274"/>
    </location>
    <ligand>
        <name>Zn(2+)</name>
        <dbReference type="ChEBI" id="CHEBI:29105"/>
    </ligand>
</feature>
<gene>
    <name evidence="2" type="ORF">EV646_111107</name>
</gene>
<keyword evidence="1" id="KW-0479">Metal-binding</keyword>
<proteinExistence type="predicted"/>
<dbReference type="InterPro" id="IPR007822">
    <property type="entry name" value="LANC-like"/>
</dbReference>
<keyword evidence="1" id="KW-0862">Zinc</keyword>
<comment type="caution">
    <text evidence="2">The sequence shown here is derived from an EMBL/GenBank/DDBJ whole genome shotgun (WGS) entry which is preliminary data.</text>
</comment>
<dbReference type="EMBL" id="SLWR01000011">
    <property type="protein sequence ID" value="TCO43915.1"/>
    <property type="molecule type" value="Genomic_DNA"/>
</dbReference>
<dbReference type="GO" id="GO:0031179">
    <property type="term" value="P:peptide modification"/>
    <property type="evidence" value="ECO:0007669"/>
    <property type="project" value="InterPro"/>
</dbReference>